<accession>W2V0E6</accession>
<dbReference type="Proteomes" id="UP000018951">
    <property type="component" value="Unassembled WGS sequence"/>
</dbReference>
<dbReference type="EMBL" id="AXCJ01000001">
    <property type="protein sequence ID" value="ETO91891.1"/>
    <property type="molecule type" value="Genomic_DNA"/>
</dbReference>
<organism evidence="1 2">
    <name type="scientific">Candidatus Xenolissoclinum pacificiensis L6</name>
    <dbReference type="NCBI Taxonomy" id="1401685"/>
    <lineage>
        <taxon>Bacteria</taxon>
        <taxon>Pseudomonadati</taxon>
        <taxon>Pseudomonadota</taxon>
        <taxon>Alphaproteobacteria</taxon>
        <taxon>Rickettsiales</taxon>
        <taxon>Anaplasmataceae</taxon>
        <taxon>Candidatus Xenolissoclinum</taxon>
    </lineage>
</organism>
<comment type="caution">
    <text evidence="1">The sequence shown here is derived from an EMBL/GenBank/DDBJ whole genome shotgun (WGS) entry which is preliminary data.</text>
</comment>
<keyword evidence="2" id="KW-1185">Reference proteome</keyword>
<reference evidence="1 2" key="1">
    <citation type="journal article" date="2013" name="PLoS ONE">
        <title>Bacterial endosymbiosis in a chordate host: long-term co-evolution and conservation of secondary metabolism.</title>
        <authorList>
            <person name="Kwan J.C."/>
            <person name="Schmidt E.W."/>
        </authorList>
    </citation>
    <scope>NUCLEOTIDE SEQUENCE [LARGE SCALE GENOMIC DNA]</scope>
    <source>
        <strain evidence="2">L6</strain>
    </source>
</reference>
<proteinExistence type="predicted"/>
<protein>
    <submittedName>
        <fullName evidence="1">Uncharacterized protein</fullName>
    </submittedName>
</protein>
<evidence type="ECO:0000313" key="1">
    <source>
        <dbReference type="EMBL" id="ETO91891.1"/>
    </source>
</evidence>
<gene>
    <name evidence="1" type="ORF">P857_1071</name>
</gene>
<evidence type="ECO:0000313" key="2">
    <source>
        <dbReference type="Proteomes" id="UP000018951"/>
    </source>
</evidence>
<sequence length="405" mass="47697">MFVSATFYYYKATSVAVDNILLFLQKNRVSVSFKGLDYTFRGFSFETKIEFPVFRVYDDMLRIIPKYAEKFATNNERGMEIFFDGEISIIRKPFSRKILIRSDDSTQIIIRGVLEDQKRIIMHNFFQNDIEFINRNNGFNLDINTDSFNIQLGDMTKFFNQLIFKLDQYNDKSSDAMHTYIKIIDDVEEEVLLFDVEKMFDKHNNSGTLLFDRVFYNLDDINFVIENGILKLSYTYKLQYNVDLHVIVSDLSRFLDKLQQFLYSSYDIVDPEKFDKIYIDMEEIPTLEDESLNIWKNVFTGHIKIGSKQGEIENFSDSELNAYISHNFSDVDYQAYLDYSKRVLDSIIMNVQNNFQDEESYALLSGMFKGDETVDLHFYTESDTLFLNGIPLSELFFSRLKSSQV</sequence>
<dbReference type="AlphaFoldDB" id="W2V0E6"/>
<name>W2V0E6_9RICK</name>
<dbReference type="STRING" id="1401685.P857_1071"/>